<accession>A0ABW3M5U0</accession>
<dbReference type="InterPro" id="IPR025110">
    <property type="entry name" value="AMP-bd_C"/>
</dbReference>
<organism evidence="3 4">
    <name type="scientific">Kibdelosporangium lantanae</name>
    <dbReference type="NCBI Taxonomy" id="1497396"/>
    <lineage>
        <taxon>Bacteria</taxon>
        <taxon>Bacillati</taxon>
        <taxon>Actinomycetota</taxon>
        <taxon>Actinomycetes</taxon>
        <taxon>Pseudonocardiales</taxon>
        <taxon>Pseudonocardiaceae</taxon>
        <taxon>Kibdelosporangium</taxon>
    </lineage>
</organism>
<keyword evidence="4" id="KW-1185">Reference proteome</keyword>
<dbReference type="Gene3D" id="3.30.300.30">
    <property type="match status" value="1"/>
</dbReference>
<keyword evidence="1" id="KW-0812">Transmembrane</keyword>
<dbReference type="InterPro" id="IPR045851">
    <property type="entry name" value="AMP-bd_C_sf"/>
</dbReference>
<keyword evidence="1" id="KW-1133">Transmembrane helix</keyword>
<dbReference type="EMBL" id="JBHTIS010000480">
    <property type="protein sequence ID" value="MFD1045996.1"/>
    <property type="molecule type" value="Genomic_DNA"/>
</dbReference>
<name>A0ABW3M5U0_9PSEU</name>
<protein>
    <recommendedName>
        <fullName evidence="2">AMP-binding enzyme C-terminal domain-containing protein</fullName>
    </recommendedName>
</protein>
<dbReference type="PANTHER" id="PTHR43767:SF10">
    <property type="entry name" value="SURFACTIN SYNTHASE SUBUNIT 1"/>
    <property type="match status" value="1"/>
</dbReference>
<evidence type="ECO:0000313" key="4">
    <source>
        <dbReference type="Proteomes" id="UP001597045"/>
    </source>
</evidence>
<comment type="caution">
    <text evidence="3">The sequence shown here is derived from an EMBL/GenBank/DDBJ whole genome shotgun (WGS) entry which is preliminary data.</text>
</comment>
<feature type="transmembrane region" description="Helical" evidence="1">
    <location>
        <begin position="148"/>
        <end position="171"/>
    </location>
</feature>
<dbReference type="InterPro" id="IPR050237">
    <property type="entry name" value="ATP-dep_AMP-bd_enzyme"/>
</dbReference>
<evidence type="ECO:0000259" key="2">
    <source>
        <dbReference type="Pfam" id="PF13193"/>
    </source>
</evidence>
<proteinExistence type="predicted"/>
<dbReference type="Proteomes" id="UP001597045">
    <property type="component" value="Unassembled WGS sequence"/>
</dbReference>
<dbReference type="PANTHER" id="PTHR43767">
    <property type="entry name" value="LONG-CHAIN-FATTY-ACID--COA LIGASE"/>
    <property type="match status" value="1"/>
</dbReference>
<dbReference type="Pfam" id="PF13193">
    <property type="entry name" value="AMP-binding_C"/>
    <property type="match status" value="1"/>
</dbReference>
<dbReference type="SUPFAM" id="SSF56801">
    <property type="entry name" value="Acetyl-CoA synthetase-like"/>
    <property type="match status" value="1"/>
</dbReference>
<feature type="domain" description="AMP-binding enzyme C-terminal" evidence="2">
    <location>
        <begin position="5"/>
        <end position="78"/>
    </location>
</feature>
<sequence length="246" mass="27968">MAFDEVEAELRRHPKIRDCVVTEVRIDRSRDMVVAYVETTERIEPAEVRDFLTSPRLRISDVPRAVIRVNKLPRTKSGRIDRESLPQPPVQPGRLAGLKVPGNLYGDSTFWALILFPTVIFGLLAYLMTDVIWPGSTDLSIVPQPYAFLFNVLYIIECLAFGLGIGFLIMGRKPLLRVGRPRGLTTLTHLAIVWLLISWWLQDNSYRLTAKTDWNSQAWLVYVFNVTLMGAAAVVAVFATRNRLRD</sequence>
<gene>
    <name evidence="3" type="ORF">ACFQ1S_10695</name>
</gene>
<evidence type="ECO:0000256" key="1">
    <source>
        <dbReference type="SAM" id="Phobius"/>
    </source>
</evidence>
<feature type="transmembrane region" description="Helical" evidence="1">
    <location>
        <begin position="109"/>
        <end position="128"/>
    </location>
</feature>
<keyword evidence="1" id="KW-0472">Membrane</keyword>
<evidence type="ECO:0000313" key="3">
    <source>
        <dbReference type="EMBL" id="MFD1045996.1"/>
    </source>
</evidence>
<reference evidence="4" key="1">
    <citation type="journal article" date="2019" name="Int. J. Syst. Evol. Microbiol.">
        <title>The Global Catalogue of Microorganisms (GCM) 10K type strain sequencing project: providing services to taxonomists for standard genome sequencing and annotation.</title>
        <authorList>
            <consortium name="The Broad Institute Genomics Platform"/>
            <consortium name="The Broad Institute Genome Sequencing Center for Infectious Disease"/>
            <person name="Wu L."/>
            <person name="Ma J."/>
        </authorList>
    </citation>
    <scope>NUCLEOTIDE SEQUENCE [LARGE SCALE GENOMIC DNA]</scope>
    <source>
        <strain evidence="4">JCM 31486</strain>
    </source>
</reference>
<feature type="transmembrane region" description="Helical" evidence="1">
    <location>
        <begin position="221"/>
        <end position="240"/>
    </location>
</feature>
<feature type="transmembrane region" description="Helical" evidence="1">
    <location>
        <begin position="183"/>
        <end position="201"/>
    </location>
</feature>